<dbReference type="AlphaFoldDB" id="A0A9D2PZI4"/>
<sequence>DGTVTEDRHPRTDLVENLLAHVRDPAVELLCPAAATAPFSAVLEAIQSAPDPAPISSEHVTWHGEGDAARPVVHGIEQALLSALETGAPFSRDGVAWACEDAITTWHPSAPAPQEPSTPAHPADAAPAPTTTTGSRADGRDAPDEENRS</sequence>
<comment type="caution">
    <text evidence="2">The sequence shown here is derived from an EMBL/GenBank/DDBJ whole genome shotgun (WGS) entry which is preliminary data.</text>
</comment>
<protein>
    <submittedName>
        <fullName evidence="2">Uncharacterized protein</fullName>
    </submittedName>
</protein>
<feature type="non-terminal residue" evidence="2">
    <location>
        <position position="1"/>
    </location>
</feature>
<gene>
    <name evidence="2" type="ORF">H9932_05480</name>
</gene>
<feature type="region of interest" description="Disordered" evidence="1">
    <location>
        <begin position="106"/>
        <end position="149"/>
    </location>
</feature>
<evidence type="ECO:0000313" key="2">
    <source>
        <dbReference type="EMBL" id="HJC69113.1"/>
    </source>
</evidence>
<dbReference type="Proteomes" id="UP000823854">
    <property type="component" value="Unassembled WGS sequence"/>
</dbReference>
<reference evidence="2" key="2">
    <citation type="submission" date="2021-04" db="EMBL/GenBank/DDBJ databases">
        <authorList>
            <person name="Gilroy R."/>
        </authorList>
    </citation>
    <scope>NUCLEOTIDE SEQUENCE</scope>
    <source>
        <strain evidence="2">CHK130-7132</strain>
    </source>
</reference>
<name>A0A9D2PZI4_9MICO</name>
<feature type="compositionally biased region" description="Basic and acidic residues" evidence="1">
    <location>
        <begin position="137"/>
        <end position="149"/>
    </location>
</feature>
<evidence type="ECO:0000256" key="1">
    <source>
        <dbReference type="SAM" id="MobiDB-lite"/>
    </source>
</evidence>
<dbReference type="EMBL" id="DWWC01000103">
    <property type="protein sequence ID" value="HJC69113.1"/>
    <property type="molecule type" value="Genomic_DNA"/>
</dbReference>
<evidence type="ECO:0000313" key="3">
    <source>
        <dbReference type="Proteomes" id="UP000823854"/>
    </source>
</evidence>
<reference evidence="2" key="1">
    <citation type="journal article" date="2021" name="PeerJ">
        <title>Extensive microbial diversity within the chicken gut microbiome revealed by metagenomics and culture.</title>
        <authorList>
            <person name="Gilroy R."/>
            <person name="Ravi A."/>
            <person name="Getino M."/>
            <person name="Pursley I."/>
            <person name="Horton D.L."/>
            <person name="Alikhan N.F."/>
            <person name="Baker D."/>
            <person name="Gharbi K."/>
            <person name="Hall N."/>
            <person name="Watson M."/>
            <person name="Adriaenssens E.M."/>
            <person name="Foster-Nyarko E."/>
            <person name="Jarju S."/>
            <person name="Secka A."/>
            <person name="Antonio M."/>
            <person name="Oren A."/>
            <person name="Chaudhuri R.R."/>
            <person name="La Ragione R."/>
            <person name="Hildebrand F."/>
            <person name="Pallen M.J."/>
        </authorList>
    </citation>
    <scope>NUCLEOTIDE SEQUENCE</scope>
    <source>
        <strain evidence="2">CHK130-7132</strain>
    </source>
</reference>
<proteinExistence type="predicted"/>
<accession>A0A9D2PZI4</accession>
<feature type="compositionally biased region" description="Low complexity" evidence="1">
    <location>
        <begin position="117"/>
        <end position="133"/>
    </location>
</feature>
<organism evidence="2 3">
    <name type="scientific">Candidatus Brachybacterium intestinipullorum</name>
    <dbReference type="NCBI Taxonomy" id="2838512"/>
    <lineage>
        <taxon>Bacteria</taxon>
        <taxon>Bacillati</taxon>
        <taxon>Actinomycetota</taxon>
        <taxon>Actinomycetes</taxon>
        <taxon>Micrococcales</taxon>
        <taxon>Dermabacteraceae</taxon>
        <taxon>Brachybacterium</taxon>
    </lineage>
</organism>